<name>A5Y779_CAPTE</name>
<proteinExistence type="evidence at transcript level"/>
<dbReference type="SMART" id="SM00353">
    <property type="entry name" value="HLH"/>
    <property type="match status" value="1"/>
</dbReference>
<dbReference type="EMBL" id="EF192049">
    <property type="protein sequence ID" value="ABP35759.1"/>
    <property type="molecule type" value="mRNA"/>
</dbReference>
<dbReference type="InterPro" id="IPR011598">
    <property type="entry name" value="bHLH_dom"/>
</dbReference>
<protein>
    <submittedName>
        <fullName evidence="9">Twist2</fullName>
    </submittedName>
</protein>
<dbReference type="InterPro" id="IPR036638">
    <property type="entry name" value="HLH_DNA-bd_sf"/>
</dbReference>
<dbReference type="PANTHER" id="PTHR23349:SF50">
    <property type="entry name" value="PROTEIN TWIST"/>
    <property type="match status" value="1"/>
</dbReference>
<dbReference type="Gene3D" id="4.10.280.10">
    <property type="entry name" value="Helix-loop-helix DNA-binding domain"/>
    <property type="match status" value="1"/>
</dbReference>
<sequence>IFALHNTVPILHRVHFVDTSFRLEIALDTFFNIISAEVCFYLKMVEESDSFTMQFAMKQEDHPDMSGPTEQRVPDTDYDNPLASSSPRSSSADDFETDRKSRKRTKRSASDANAKRTRRADDAQSFEELQHQRVMANVRERQRTQSLNEAFTHLRKIIPTLPSDKLSKIQTLKLATRYIDFLYQVLRSDDAGGPGDLGFVPTTPSCKLPVVPSCSYVAHEKLSYAFSVWRMEGAWQVNDRHSS</sequence>
<evidence type="ECO:0000256" key="1">
    <source>
        <dbReference type="ARBA" id="ARBA00022473"/>
    </source>
</evidence>
<evidence type="ECO:0000259" key="8">
    <source>
        <dbReference type="PROSITE" id="PS50888"/>
    </source>
</evidence>
<evidence type="ECO:0000313" key="9">
    <source>
        <dbReference type="EMBL" id="ABP35759.1"/>
    </source>
</evidence>
<keyword evidence="4" id="KW-0238">DNA-binding</keyword>
<dbReference type="AlphaFoldDB" id="A5Y779"/>
<dbReference type="FunFam" id="4.10.280.10:FF:000030">
    <property type="entry name" value="Twist transcription factor"/>
    <property type="match status" value="1"/>
</dbReference>
<dbReference type="PROSITE" id="PS50888">
    <property type="entry name" value="BHLH"/>
    <property type="match status" value="1"/>
</dbReference>
<keyword evidence="2" id="KW-0221">Differentiation</keyword>
<feature type="region of interest" description="Disordered" evidence="7">
    <location>
        <begin position="60"/>
        <end position="128"/>
    </location>
</feature>
<dbReference type="SUPFAM" id="SSF47459">
    <property type="entry name" value="HLH, helix-loop-helix DNA-binding domain"/>
    <property type="match status" value="1"/>
</dbReference>
<keyword evidence="5" id="KW-0804">Transcription</keyword>
<evidence type="ECO:0000256" key="7">
    <source>
        <dbReference type="SAM" id="MobiDB-lite"/>
    </source>
</evidence>
<feature type="domain" description="BHLH" evidence="8">
    <location>
        <begin position="131"/>
        <end position="182"/>
    </location>
</feature>
<dbReference type="GO" id="GO:0030154">
    <property type="term" value="P:cell differentiation"/>
    <property type="evidence" value="ECO:0007669"/>
    <property type="project" value="UniProtKB-KW"/>
</dbReference>
<keyword evidence="1" id="KW-0217">Developmental protein</keyword>
<dbReference type="Pfam" id="PF00010">
    <property type="entry name" value="HLH"/>
    <property type="match status" value="1"/>
</dbReference>
<dbReference type="GO" id="GO:0046983">
    <property type="term" value="F:protein dimerization activity"/>
    <property type="evidence" value="ECO:0007669"/>
    <property type="project" value="InterPro"/>
</dbReference>
<accession>A5Y779</accession>
<dbReference type="InterPro" id="IPR050283">
    <property type="entry name" value="E-box_TF_Regulators"/>
</dbReference>
<dbReference type="GO" id="GO:0000977">
    <property type="term" value="F:RNA polymerase II transcription regulatory region sequence-specific DNA binding"/>
    <property type="evidence" value="ECO:0007669"/>
    <property type="project" value="TreeGrafter"/>
</dbReference>
<evidence type="ECO:0000256" key="5">
    <source>
        <dbReference type="ARBA" id="ARBA00023163"/>
    </source>
</evidence>
<reference evidence="9" key="1">
    <citation type="journal article" date="2007" name="Dev. Genes Evol.">
        <title>Characterization of twist and snail gene expression during mesoderm and nervous system development in the polychaete annelid Capitella sp. I.</title>
        <authorList>
            <person name="Dill K.K."/>
            <person name="Thamm K."/>
            <person name="Seaver E.C."/>
        </authorList>
    </citation>
    <scope>NUCLEOTIDE SEQUENCE</scope>
</reference>
<keyword evidence="6" id="KW-0539">Nucleus</keyword>
<evidence type="ECO:0000256" key="6">
    <source>
        <dbReference type="ARBA" id="ARBA00023242"/>
    </source>
</evidence>
<dbReference type="GO" id="GO:0000981">
    <property type="term" value="F:DNA-binding transcription factor activity, RNA polymerase II-specific"/>
    <property type="evidence" value="ECO:0007669"/>
    <property type="project" value="TreeGrafter"/>
</dbReference>
<keyword evidence="3" id="KW-0805">Transcription regulation</keyword>
<evidence type="ECO:0000256" key="4">
    <source>
        <dbReference type="ARBA" id="ARBA00023125"/>
    </source>
</evidence>
<dbReference type="PANTHER" id="PTHR23349">
    <property type="entry name" value="BASIC HELIX-LOOP-HELIX TRANSCRIPTION FACTOR, TWIST"/>
    <property type="match status" value="1"/>
</dbReference>
<organism evidence="9">
    <name type="scientific">Capitella teleta</name>
    <name type="common">Polychaete worm</name>
    <dbReference type="NCBI Taxonomy" id="283909"/>
    <lineage>
        <taxon>Eukaryota</taxon>
        <taxon>Metazoa</taxon>
        <taxon>Spiralia</taxon>
        <taxon>Lophotrochozoa</taxon>
        <taxon>Annelida</taxon>
        <taxon>Polychaeta</taxon>
        <taxon>Sedentaria</taxon>
        <taxon>Scolecida</taxon>
        <taxon>Capitellidae</taxon>
        <taxon>Capitella</taxon>
    </lineage>
</organism>
<feature type="non-terminal residue" evidence="9">
    <location>
        <position position="1"/>
    </location>
</feature>
<evidence type="ECO:0000256" key="2">
    <source>
        <dbReference type="ARBA" id="ARBA00022782"/>
    </source>
</evidence>
<evidence type="ECO:0000256" key="3">
    <source>
        <dbReference type="ARBA" id="ARBA00023015"/>
    </source>
</evidence>